<dbReference type="EMBL" id="DSFC01000227">
    <property type="protein sequence ID" value="HEV09528.1"/>
    <property type="molecule type" value="Genomic_DNA"/>
</dbReference>
<dbReference type="PROSITE" id="PS50206">
    <property type="entry name" value="RHODANESE_3"/>
    <property type="match status" value="1"/>
</dbReference>
<feature type="domain" description="Rhodanese" evidence="3">
    <location>
        <begin position="126"/>
        <end position="148"/>
    </location>
</feature>
<dbReference type="Pfam" id="PF00581">
    <property type="entry name" value="Rhodanese"/>
    <property type="match status" value="1"/>
</dbReference>
<organism evidence="4">
    <name type="scientific">Sulfurihydrogenibium azorense</name>
    <dbReference type="NCBI Taxonomy" id="309806"/>
    <lineage>
        <taxon>Bacteria</taxon>
        <taxon>Pseudomonadati</taxon>
        <taxon>Aquificota</taxon>
        <taxon>Aquificia</taxon>
        <taxon>Aquificales</taxon>
        <taxon>Hydrogenothermaceae</taxon>
        <taxon>Sulfurihydrogenibium</taxon>
    </lineage>
</organism>
<proteinExistence type="predicted"/>
<keyword evidence="2" id="KW-0472">Membrane</keyword>
<dbReference type="Gene3D" id="3.40.250.10">
    <property type="entry name" value="Rhodanese-like domain"/>
    <property type="match status" value="1"/>
</dbReference>
<evidence type="ECO:0000256" key="2">
    <source>
        <dbReference type="SAM" id="Phobius"/>
    </source>
</evidence>
<feature type="transmembrane region" description="Helical" evidence="2">
    <location>
        <begin position="7"/>
        <end position="25"/>
    </location>
</feature>
<evidence type="ECO:0000256" key="1">
    <source>
        <dbReference type="SAM" id="MobiDB-lite"/>
    </source>
</evidence>
<dbReference type="InterPro" id="IPR001763">
    <property type="entry name" value="Rhodanese-like_dom"/>
</dbReference>
<gene>
    <name evidence="4" type="ORF">ENO34_03920</name>
</gene>
<evidence type="ECO:0000313" key="4">
    <source>
        <dbReference type="EMBL" id="HEV09528.1"/>
    </source>
</evidence>
<protein>
    <submittedName>
        <fullName evidence="4">Rhodanese-like domain-containing protein</fullName>
    </submittedName>
</protein>
<sequence>MSPKIERGIYIAVIAVLAIVLISFGKKELELKKQMPITAEELYKKLSNPKIKVQIIDVRELTSSDDVGGYEDSRIPGALPYPNCDDSKMNQGYLVEAKKRINPYLYTVIVSKDGDPEIFKKCAEKFTNVQNLAGGMKAWQEAGLPDESGEYTPPKAGGGGGCL</sequence>
<comment type="caution">
    <text evidence="4">The sequence shown here is derived from an EMBL/GenBank/DDBJ whole genome shotgun (WGS) entry which is preliminary data.</text>
</comment>
<keyword evidence="2" id="KW-0812">Transmembrane</keyword>
<dbReference type="Proteomes" id="UP000885621">
    <property type="component" value="Unassembled WGS sequence"/>
</dbReference>
<accession>A0A832DAN5</accession>
<reference evidence="4" key="1">
    <citation type="journal article" date="2020" name="mSystems">
        <title>Genome- and Community-Level Interaction Insights into Carbon Utilization and Element Cycling Functions of Hydrothermarchaeota in Hydrothermal Sediment.</title>
        <authorList>
            <person name="Zhou Z."/>
            <person name="Liu Y."/>
            <person name="Xu W."/>
            <person name="Pan J."/>
            <person name="Luo Z.H."/>
            <person name="Li M."/>
        </authorList>
    </citation>
    <scope>NUCLEOTIDE SEQUENCE [LARGE SCALE GENOMIC DNA]</scope>
    <source>
        <strain evidence="4">SpSt-1257</strain>
    </source>
</reference>
<evidence type="ECO:0000259" key="3">
    <source>
        <dbReference type="PROSITE" id="PS50206"/>
    </source>
</evidence>
<dbReference type="AlphaFoldDB" id="A0A832DAN5"/>
<keyword evidence="2" id="KW-1133">Transmembrane helix</keyword>
<feature type="region of interest" description="Disordered" evidence="1">
    <location>
        <begin position="143"/>
        <end position="163"/>
    </location>
</feature>
<name>A0A832DAN5_9AQUI</name>
<dbReference type="InterPro" id="IPR036873">
    <property type="entry name" value="Rhodanese-like_dom_sf"/>
</dbReference>
<dbReference type="SUPFAM" id="SSF52821">
    <property type="entry name" value="Rhodanese/Cell cycle control phosphatase"/>
    <property type="match status" value="1"/>
</dbReference>